<dbReference type="Pfam" id="PF16546">
    <property type="entry name" value="SGTA_dimer"/>
    <property type="match status" value="1"/>
</dbReference>
<dbReference type="InterPro" id="IPR013105">
    <property type="entry name" value="TPR_2"/>
</dbReference>
<reference evidence="7" key="1">
    <citation type="submission" date="2020-11" db="EMBL/GenBank/DDBJ databases">
        <authorList>
            <person name="Tran Van P."/>
        </authorList>
    </citation>
    <scope>NUCLEOTIDE SEQUENCE</scope>
</reference>
<dbReference type="InterPro" id="IPR019734">
    <property type="entry name" value="TPR_rpt"/>
</dbReference>
<gene>
    <name evidence="7" type="ORF">TBIB3V08_LOCUS3368</name>
</gene>
<dbReference type="InterPro" id="IPR011990">
    <property type="entry name" value="TPR-like_helical_dom_sf"/>
</dbReference>
<evidence type="ECO:0000259" key="6">
    <source>
        <dbReference type="Pfam" id="PF16546"/>
    </source>
</evidence>
<dbReference type="GO" id="GO:0006620">
    <property type="term" value="P:post-translational protein targeting to endoplasmic reticulum membrane"/>
    <property type="evidence" value="ECO:0007669"/>
    <property type="project" value="TreeGrafter"/>
</dbReference>
<comment type="similarity">
    <text evidence="1">Belongs to the SGT family.</text>
</comment>
<dbReference type="Pfam" id="PF00515">
    <property type="entry name" value="TPR_1"/>
    <property type="match status" value="2"/>
</dbReference>
<feature type="repeat" description="TPR" evidence="4">
    <location>
        <begin position="85"/>
        <end position="118"/>
    </location>
</feature>
<feature type="region of interest" description="Disordered" evidence="5">
    <location>
        <begin position="340"/>
        <end position="359"/>
    </location>
</feature>
<sequence length="359" mass="40100">MSDTQQIICSIIHFLKNQLSDGSLTQDGCESLEVAIQCLESAYELSEKDLSDIKVSLSEILKTHTTAPLDIAESQEATPEQKTEAEKFKSDGNNYMKTGKYLEALDCYTKAIKLDGKNAVYYCNRAASFSKLNNHQAAIEDCKNALKIDSTYSKAYGRLGLAYTSLKDHIKAKESYIKALELEPDNESYKNNLLLTEEMLTNTSNASPNFDIGTLLANPALMTMATQMLSDPGMQNMMSTIMSGNVNPGSQGMDALLQACLRCVVLVPLLGFRRFGDCCWFERLPCSVLREFQKRLGGREGSRLVEEYLVRSEIDRGQHLAQHIQSVNPELVDQLRRQLNNSDGSEVPNPEQEPRNEEL</sequence>
<dbReference type="AlphaFoldDB" id="A0A7R9HYM0"/>
<evidence type="ECO:0000256" key="4">
    <source>
        <dbReference type="PROSITE-ProRule" id="PRU00339"/>
    </source>
</evidence>
<dbReference type="PANTHER" id="PTHR45831">
    <property type="entry name" value="LD24721P"/>
    <property type="match status" value="1"/>
</dbReference>
<dbReference type="PROSITE" id="PS50005">
    <property type="entry name" value="TPR"/>
    <property type="match status" value="2"/>
</dbReference>
<name>A0A7R9HYM0_9NEOP</name>
<dbReference type="GO" id="GO:0072380">
    <property type="term" value="C:TRC complex"/>
    <property type="evidence" value="ECO:0007669"/>
    <property type="project" value="TreeGrafter"/>
</dbReference>
<evidence type="ECO:0000256" key="5">
    <source>
        <dbReference type="SAM" id="MobiDB-lite"/>
    </source>
</evidence>
<organism evidence="7">
    <name type="scientific">Timema bartmani</name>
    <dbReference type="NCBI Taxonomy" id="61472"/>
    <lineage>
        <taxon>Eukaryota</taxon>
        <taxon>Metazoa</taxon>
        <taxon>Ecdysozoa</taxon>
        <taxon>Arthropoda</taxon>
        <taxon>Hexapoda</taxon>
        <taxon>Insecta</taxon>
        <taxon>Pterygota</taxon>
        <taxon>Neoptera</taxon>
        <taxon>Polyneoptera</taxon>
        <taxon>Phasmatodea</taxon>
        <taxon>Timematodea</taxon>
        <taxon>Timematoidea</taxon>
        <taxon>Timematidae</taxon>
        <taxon>Timema</taxon>
    </lineage>
</organism>
<feature type="domain" description="SGTA homodimerisation" evidence="6">
    <location>
        <begin position="4"/>
        <end position="61"/>
    </location>
</feature>
<dbReference type="Pfam" id="PF07719">
    <property type="entry name" value="TPR_2"/>
    <property type="match status" value="1"/>
</dbReference>
<dbReference type="SMART" id="SM00028">
    <property type="entry name" value="TPR"/>
    <property type="match status" value="3"/>
</dbReference>
<dbReference type="PANTHER" id="PTHR45831:SF2">
    <property type="entry name" value="LD24721P"/>
    <property type="match status" value="1"/>
</dbReference>
<dbReference type="GO" id="GO:0016020">
    <property type="term" value="C:membrane"/>
    <property type="evidence" value="ECO:0007669"/>
    <property type="project" value="TreeGrafter"/>
</dbReference>
<accession>A0A7R9HYM0</accession>
<evidence type="ECO:0000256" key="2">
    <source>
        <dbReference type="ARBA" id="ARBA00022737"/>
    </source>
</evidence>
<feature type="repeat" description="TPR" evidence="4">
    <location>
        <begin position="153"/>
        <end position="186"/>
    </location>
</feature>
<dbReference type="InterPro" id="IPR032374">
    <property type="entry name" value="SGTA_dimer"/>
</dbReference>
<dbReference type="PROSITE" id="PS50293">
    <property type="entry name" value="TPR_REGION"/>
    <property type="match status" value="1"/>
</dbReference>
<dbReference type="Gene3D" id="1.25.40.10">
    <property type="entry name" value="Tetratricopeptide repeat domain"/>
    <property type="match status" value="1"/>
</dbReference>
<dbReference type="GO" id="GO:0060090">
    <property type="term" value="F:molecular adaptor activity"/>
    <property type="evidence" value="ECO:0007669"/>
    <property type="project" value="TreeGrafter"/>
</dbReference>
<dbReference type="InterPro" id="IPR047150">
    <property type="entry name" value="SGT"/>
</dbReference>
<proteinExistence type="inferred from homology"/>
<evidence type="ECO:0000313" key="7">
    <source>
        <dbReference type="EMBL" id="CAD7440882.1"/>
    </source>
</evidence>
<evidence type="ECO:0000256" key="3">
    <source>
        <dbReference type="ARBA" id="ARBA00022803"/>
    </source>
</evidence>
<protein>
    <recommendedName>
        <fullName evidence="6">SGTA homodimerisation domain-containing protein</fullName>
    </recommendedName>
</protein>
<keyword evidence="2" id="KW-0677">Repeat</keyword>
<dbReference type="Gene3D" id="1.20.5.420">
    <property type="entry name" value="Immunoglobulin FC, subunit C"/>
    <property type="match status" value="1"/>
</dbReference>
<dbReference type="EMBL" id="OD565111">
    <property type="protein sequence ID" value="CAD7440882.1"/>
    <property type="molecule type" value="Genomic_DNA"/>
</dbReference>
<dbReference type="SUPFAM" id="SSF48452">
    <property type="entry name" value="TPR-like"/>
    <property type="match status" value="1"/>
</dbReference>
<evidence type="ECO:0000256" key="1">
    <source>
        <dbReference type="ARBA" id="ARBA00008175"/>
    </source>
</evidence>
<keyword evidence="3 4" id="KW-0802">TPR repeat</keyword>